<protein>
    <submittedName>
        <fullName evidence="1">Uncharacterized protein</fullName>
    </submittedName>
</protein>
<keyword evidence="2" id="KW-1185">Reference proteome</keyword>
<reference evidence="1" key="1">
    <citation type="submission" date="2020-08" db="EMBL/GenBank/DDBJ databases">
        <title>Genome sequencing and assembly of the red palm weevil Rhynchophorus ferrugineus.</title>
        <authorList>
            <person name="Dias G.B."/>
            <person name="Bergman C.M."/>
            <person name="Manee M."/>
        </authorList>
    </citation>
    <scope>NUCLEOTIDE SEQUENCE</scope>
    <source>
        <strain evidence="1">AA-2017</strain>
        <tissue evidence="1">Whole larva</tissue>
    </source>
</reference>
<sequence>MFVLNIHLSIPTFSGRDRRRILRKSTRTGRKTTECGIDRAESGGTLCGDSKKIVGNPKIFPSDPTDRSVGIGFWSHDDTSLAIFDFSFFFPRGPRHDGQLDDRLAVGFCLSVAYDVDLRL</sequence>
<dbReference type="EMBL" id="JAACXV010000143">
    <property type="protein sequence ID" value="KAF7283039.1"/>
    <property type="molecule type" value="Genomic_DNA"/>
</dbReference>
<comment type="caution">
    <text evidence="1">The sequence shown here is derived from an EMBL/GenBank/DDBJ whole genome shotgun (WGS) entry which is preliminary data.</text>
</comment>
<accession>A0A834INE2</accession>
<evidence type="ECO:0000313" key="2">
    <source>
        <dbReference type="Proteomes" id="UP000625711"/>
    </source>
</evidence>
<name>A0A834INE2_RHYFE</name>
<gene>
    <name evidence="1" type="ORF">GWI33_001546</name>
</gene>
<organism evidence="1 2">
    <name type="scientific">Rhynchophorus ferrugineus</name>
    <name type="common">Red palm weevil</name>
    <name type="synonym">Curculio ferrugineus</name>
    <dbReference type="NCBI Taxonomy" id="354439"/>
    <lineage>
        <taxon>Eukaryota</taxon>
        <taxon>Metazoa</taxon>
        <taxon>Ecdysozoa</taxon>
        <taxon>Arthropoda</taxon>
        <taxon>Hexapoda</taxon>
        <taxon>Insecta</taxon>
        <taxon>Pterygota</taxon>
        <taxon>Neoptera</taxon>
        <taxon>Endopterygota</taxon>
        <taxon>Coleoptera</taxon>
        <taxon>Polyphaga</taxon>
        <taxon>Cucujiformia</taxon>
        <taxon>Curculionidae</taxon>
        <taxon>Dryophthorinae</taxon>
        <taxon>Rhynchophorus</taxon>
    </lineage>
</organism>
<dbReference type="Proteomes" id="UP000625711">
    <property type="component" value="Unassembled WGS sequence"/>
</dbReference>
<evidence type="ECO:0000313" key="1">
    <source>
        <dbReference type="EMBL" id="KAF7283039.1"/>
    </source>
</evidence>
<proteinExistence type="predicted"/>
<dbReference type="AlphaFoldDB" id="A0A834INE2"/>